<dbReference type="PANTHER" id="PTHR24124">
    <property type="entry name" value="ANKYRIN REPEAT FAMILY A"/>
    <property type="match status" value="1"/>
</dbReference>
<dbReference type="Pfam" id="PF12796">
    <property type="entry name" value="Ank_2"/>
    <property type="match status" value="1"/>
</dbReference>
<feature type="repeat" description="ANK" evidence="3">
    <location>
        <begin position="42"/>
        <end position="74"/>
    </location>
</feature>
<dbReference type="InterPro" id="IPR002110">
    <property type="entry name" value="Ankyrin_rpt"/>
</dbReference>
<gene>
    <name evidence="5" type="primary">LOC118760977</name>
</gene>
<dbReference type="SMART" id="SM00248">
    <property type="entry name" value="ANK"/>
    <property type="match status" value="1"/>
</dbReference>
<evidence type="ECO:0000256" key="3">
    <source>
        <dbReference type="PROSITE-ProRule" id="PRU00023"/>
    </source>
</evidence>
<dbReference type="PANTHER" id="PTHR24124:SF14">
    <property type="entry name" value="CHROMOSOME UNDETERMINED SCAFFOLD_25, WHOLE GENOME SHOTGUN SEQUENCE"/>
    <property type="match status" value="1"/>
</dbReference>
<dbReference type="Gene3D" id="1.25.40.20">
    <property type="entry name" value="Ankyrin repeat-containing domain"/>
    <property type="match status" value="1"/>
</dbReference>
<keyword evidence="1" id="KW-0677">Repeat</keyword>
<organism evidence="4 5">
    <name type="scientific">Octopus sinensis</name>
    <name type="common">East Asian common octopus</name>
    <dbReference type="NCBI Taxonomy" id="2607531"/>
    <lineage>
        <taxon>Eukaryota</taxon>
        <taxon>Metazoa</taxon>
        <taxon>Spiralia</taxon>
        <taxon>Lophotrochozoa</taxon>
        <taxon>Mollusca</taxon>
        <taxon>Cephalopoda</taxon>
        <taxon>Coleoidea</taxon>
        <taxon>Octopodiformes</taxon>
        <taxon>Octopoda</taxon>
        <taxon>Incirrata</taxon>
        <taxon>Octopodidae</taxon>
        <taxon>Octopus</taxon>
    </lineage>
</organism>
<dbReference type="RefSeq" id="XP_036354504.1">
    <property type="nucleotide sequence ID" value="XM_036498611.1"/>
</dbReference>
<name>A0A7E6EGX3_9MOLL</name>
<dbReference type="SUPFAM" id="SSF48403">
    <property type="entry name" value="Ankyrin repeat"/>
    <property type="match status" value="1"/>
</dbReference>
<dbReference type="PROSITE" id="PS50297">
    <property type="entry name" value="ANK_REP_REGION"/>
    <property type="match status" value="1"/>
</dbReference>
<accession>A0A7E6EGX3</accession>
<reference evidence="5" key="1">
    <citation type="submission" date="2025-08" db="UniProtKB">
        <authorList>
            <consortium name="RefSeq"/>
        </authorList>
    </citation>
    <scope>IDENTIFICATION</scope>
</reference>
<protein>
    <submittedName>
        <fullName evidence="5">26S proteasome non-ATPase regulatory subunit 10-like</fullName>
    </submittedName>
</protein>
<dbReference type="PROSITE" id="PS50088">
    <property type="entry name" value="ANK_REPEAT"/>
    <property type="match status" value="1"/>
</dbReference>
<sequence>MERGEGVRVRDQRLNGNETRGKTDVVAFLVSSGANVNKQNSFGNTPLHLAVENNYEDVVKVLLNSKENNNLQVNLQNRDGWTALHVASGYG</sequence>
<evidence type="ECO:0000313" key="5">
    <source>
        <dbReference type="RefSeq" id="XP_036354504.1"/>
    </source>
</evidence>
<evidence type="ECO:0000256" key="1">
    <source>
        <dbReference type="ARBA" id="ARBA00022737"/>
    </source>
</evidence>
<dbReference type="Proteomes" id="UP000515154">
    <property type="component" value="Unplaced"/>
</dbReference>
<dbReference type="KEGG" id="osn:118760977"/>
<proteinExistence type="predicted"/>
<dbReference type="GO" id="GO:0010468">
    <property type="term" value="P:regulation of gene expression"/>
    <property type="evidence" value="ECO:0007669"/>
    <property type="project" value="TreeGrafter"/>
</dbReference>
<dbReference type="GO" id="GO:0005634">
    <property type="term" value="C:nucleus"/>
    <property type="evidence" value="ECO:0007669"/>
    <property type="project" value="TreeGrafter"/>
</dbReference>
<evidence type="ECO:0000256" key="2">
    <source>
        <dbReference type="ARBA" id="ARBA00023043"/>
    </source>
</evidence>
<keyword evidence="2 3" id="KW-0040">ANK repeat</keyword>
<dbReference type="InterPro" id="IPR036770">
    <property type="entry name" value="Ankyrin_rpt-contain_sf"/>
</dbReference>
<dbReference type="AlphaFoldDB" id="A0A7E6EGX3"/>
<evidence type="ECO:0000313" key="4">
    <source>
        <dbReference type="Proteomes" id="UP000515154"/>
    </source>
</evidence>
<keyword evidence="4" id="KW-1185">Reference proteome</keyword>
<feature type="non-terminal residue" evidence="5">
    <location>
        <position position="91"/>
    </location>
</feature>